<dbReference type="PANTHER" id="PTHR43343:SF3">
    <property type="entry name" value="PROTEASE DO-LIKE 8, CHLOROPLASTIC"/>
    <property type="match status" value="1"/>
</dbReference>
<dbReference type="InterPro" id="IPR036034">
    <property type="entry name" value="PDZ_sf"/>
</dbReference>
<name>A0A5Q5BFL4_MYCSS</name>
<dbReference type="AlphaFoldDB" id="A0A5Q5BFL4"/>
<dbReference type="Gene3D" id="2.30.42.10">
    <property type="match status" value="1"/>
</dbReference>
<dbReference type="Pfam" id="PF13365">
    <property type="entry name" value="Trypsin_2"/>
    <property type="match status" value="1"/>
</dbReference>
<keyword evidence="2" id="KW-0645">Protease</keyword>
<sequence length="475" mass="48937">MTERNQPAEGRSTPPAGDSPAVDPATQRAFGRPDGIEGAFASPDRRRDQGEYTPTNQPPGPLLDNVFGQPDRGDEPVSEPWPPQAEDEAPPPAPAAAAPAPAPAGPKLGLVDVLFSGKVSRPALALLGVLALAVGLAGGWMGSKTASIIEAFSIPKVNVSSTARDDEAEGRFTKVARAVADSVVTIEAISEQAGSQGSGVVVDGRGYIVTNNHVVEEAASDAKKWKLSVIFNDGKTVPAHVVGRDPVTDLAVLKVNNVDHLTVARLGDSNRLRVGQEVIAAGAPLGLRSTDTVGIISALNRAVRLSAERSGEDIVISAVQTDAAINHGNSGGPLINMNAEVIGINAAGKSLSDSASGLGFAIPVNEMKHVVETLMRDGVIAHPTLGLTAQSVSDTAAAGAKVTEVKQGEPAEKAGIKDGDVVVKIGDRQIGDLDSFVVAVRQLEIGEGTPVEILREGKPMTLTVEPVAGKPTTKP</sequence>
<evidence type="ECO:0000313" key="6">
    <source>
        <dbReference type="EMBL" id="ABG06966.1"/>
    </source>
</evidence>
<proteinExistence type="inferred from homology"/>
<dbReference type="SUPFAM" id="SSF50156">
    <property type="entry name" value="PDZ domain-like"/>
    <property type="match status" value="1"/>
</dbReference>
<evidence type="ECO:0000256" key="1">
    <source>
        <dbReference type="ARBA" id="ARBA00010541"/>
    </source>
</evidence>
<evidence type="ECO:0000259" key="5">
    <source>
        <dbReference type="PROSITE" id="PS50106"/>
    </source>
</evidence>
<dbReference type="SUPFAM" id="SSF50494">
    <property type="entry name" value="Trypsin-like serine proteases"/>
    <property type="match status" value="1"/>
</dbReference>
<feature type="region of interest" description="Disordered" evidence="4">
    <location>
        <begin position="1"/>
        <end position="102"/>
    </location>
</feature>
<gene>
    <name evidence="6" type="ordered locus">Mmcs_0850</name>
</gene>
<dbReference type="PRINTS" id="PR00834">
    <property type="entry name" value="PROTEASES2C"/>
</dbReference>
<feature type="compositionally biased region" description="Pro residues" evidence="4">
    <location>
        <begin position="90"/>
        <end position="102"/>
    </location>
</feature>
<evidence type="ECO:0000256" key="3">
    <source>
        <dbReference type="ARBA" id="ARBA00022801"/>
    </source>
</evidence>
<dbReference type="PROSITE" id="PS50106">
    <property type="entry name" value="PDZ"/>
    <property type="match status" value="1"/>
</dbReference>
<keyword evidence="3" id="KW-0378">Hydrolase</keyword>
<dbReference type="GO" id="GO:0004252">
    <property type="term" value="F:serine-type endopeptidase activity"/>
    <property type="evidence" value="ECO:0007669"/>
    <property type="project" value="InterPro"/>
</dbReference>
<accession>A0A5Q5BFL4</accession>
<comment type="similarity">
    <text evidence="1">Belongs to the peptidase S1C family.</text>
</comment>
<dbReference type="EMBL" id="CP000384">
    <property type="protein sequence ID" value="ABG06966.1"/>
    <property type="molecule type" value="Genomic_DNA"/>
</dbReference>
<dbReference type="InterPro" id="IPR001478">
    <property type="entry name" value="PDZ"/>
</dbReference>
<evidence type="ECO:0000256" key="4">
    <source>
        <dbReference type="SAM" id="MobiDB-lite"/>
    </source>
</evidence>
<evidence type="ECO:0000256" key="2">
    <source>
        <dbReference type="ARBA" id="ARBA00022670"/>
    </source>
</evidence>
<organism evidence="6">
    <name type="scientific">Mycobacterium sp. (strain MCS)</name>
    <dbReference type="NCBI Taxonomy" id="164756"/>
    <lineage>
        <taxon>Bacteria</taxon>
        <taxon>Bacillati</taxon>
        <taxon>Actinomycetota</taxon>
        <taxon>Actinomycetes</taxon>
        <taxon>Mycobacteriales</taxon>
        <taxon>Mycobacteriaceae</taxon>
        <taxon>Mycobacterium</taxon>
    </lineage>
</organism>
<dbReference type="Gene3D" id="2.40.10.10">
    <property type="entry name" value="Trypsin-like serine proteases"/>
    <property type="match status" value="2"/>
</dbReference>
<dbReference type="GO" id="GO:0006508">
    <property type="term" value="P:proteolysis"/>
    <property type="evidence" value="ECO:0007669"/>
    <property type="project" value="UniProtKB-KW"/>
</dbReference>
<dbReference type="KEGG" id="mmc:Mmcs_0850"/>
<dbReference type="InterPro" id="IPR001940">
    <property type="entry name" value="Peptidase_S1C"/>
</dbReference>
<dbReference type="InterPro" id="IPR009003">
    <property type="entry name" value="Peptidase_S1_PA"/>
</dbReference>
<feature type="domain" description="PDZ" evidence="5">
    <location>
        <begin position="385"/>
        <end position="430"/>
    </location>
</feature>
<dbReference type="Pfam" id="PF13180">
    <property type="entry name" value="PDZ_2"/>
    <property type="match status" value="1"/>
</dbReference>
<dbReference type="InterPro" id="IPR051201">
    <property type="entry name" value="Chloro_Bact_Ser_Proteases"/>
</dbReference>
<dbReference type="SMART" id="SM00228">
    <property type="entry name" value="PDZ"/>
    <property type="match status" value="1"/>
</dbReference>
<reference evidence="6" key="1">
    <citation type="submission" date="2006-06" db="EMBL/GenBank/DDBJ databases">
        <title>Complete sequence of chromosome of Mycobacterium sp. MCS.</title>
        <authorList>
            <consortium name="US DOE Joint Genome Institute"/>
            <person name="Copeland A."/>
            <person name="Lucas S."/>
            <person name="Lapidus A."/>
            <person name="Barry K."/>
            <person name="Detter J.C."/>
            <person name="Glavina del Rio T."/>
            <person name="Hammon N."/>
            <person name="Israni S."/>
            <person name="Dalin E."/>
            <person name="Tice H."/>
            <person name="Pitluck S."/>
            <person name="Martinez M."/>
            <person name="Schmutz J."/>
            <person name="Larimer F."/>
            <person name="Land M."/>
            <person name="Hauser L."/>
            <person name="Kyrpides N."/>
            <person name="Kim E."/>
            <person name="Miller C.D."/>
            <person name="Hughes J.E."/>
            <person name="Anderson A.J."/>
            <person name="Sims R.C."/>
            <person name="Richardson P."/>
        </authorList>
    </citation>
    <scope>NUCLEOTIDE SEQUENCE [LARGE SCALE GENOMIC DNA]</scope>
    <source>
        <strain evidence="6">MCS</strain>
    </source>
</reference>
<dbReference type="PANTHER" id="PTHR43343">
    <property type="entry name" value="PEPTIDASE S12"/>
    <property type="match status" value="1"/>
</dbReference>
<dbReference type="InterPro" id="IPR043504">
    <property type="entry name" value="Peptidase_S1_PA_chymotrypsin"/>
</dbReference>
<protein>
    <submittedName>
        <fullName evidence="6">Peptidase S1 and S6, chymotrypsin/Hap</fullName>
    </submittedName>
</protein>